<organism evidence="1">
    <name type="scientific">Arion vulgaris</name>
    <dbReference type="NCBI Taxonomy" id="1028688"/>
    <lineage>
        <taxon>Eukaryota</taxon>
        <taxon>Metazoa</taxon>
        <taxon>Spiralia</taxon>
        <taxon>Lophotrochozoa</taxon>
        <taxon>Mollusca</taxon>
        <taxon>Gastropoda</taxon>
        <taxon>Heterobranchia</taxon>
        <taxon>Euthyneura</taxon>
        <taxon>Panpulmonata</taxon>
        <taxon>Eupulmonata</taxon>
        <taxon>Stylommatophora</taxon>
        <taxon>Helicina</taxon>
        <taxon>Arionoidea</taxon>
        <taxon>Arionidae</taxon>
        <taxon>Arion</taxon>
    </lineage>
</organism>
<gene>
    <name evidence="1" type="primary">ORF221176</name>
</gene>
<proteinExistence type="predicted"/>
<dbReference type="EMBL" id="HACG01052529">
    <property type="protein sequence ID" value="CEK99400.1"/>
    <property type="molecule type" value="Transcribed_RNA"/>
</dbReference>
<name>A0A0B7C4M3_9EUPU</name>
<reference evidence="1" key="1">
    <citation type="submission" date="2014-12" db="EMBL/GenBank/DDBJ databases">
        <title>Insight into the proteome of Arion vulgaris.</title>
        <authorList>
            <person name="Aradska J."/>
            <person name="Bulat T."/>
            <person name="Smidak R."/>
            <person name="Sarate P."/>
            <person name="Gangsoo J."/>
            <person name="Sialana F."/>
            <person name="Bilban M."/>
            <person name="Lubec G."/>
        </authorList>
    </citation>
    <scope>NUCLEOTIDE SEQUENCE</scope>
    <source>
        <tissue evidence="1">Skin</tissue>
    </source>
</reference>
<dbReference type="AlphaFoldDB" id="A0A0B7C4M3"/>
<protein>
    <submittedName>
        <fullName evidence="1">Uncharacterized protein</fullName>
    </submittedName>
</protein>
<sequence>QTHNFQNARQISQPLRHIDPDIDRLALKTQIIRELKMDRVKVHQYQSNYL</sequence>
<accession>A0A0B7C4M3</accession>
<evidence type="ECO:0000313" key="1">
    <source>
        <dbReference type="EMBL" id="CEK99400.1"/>
    </source>
</evidence>
<feature type="non-terminal residue" evidence="1">
    <location>
        <position position="1"/>
    </location>
</feature>